<evidence type="ECO:0000256" key="2">
    <source>
        <dbReference type="ARBA" id="ARBA00006275"/>
    </source>
</evidence>
<gene>
    <name evidence="7" type="ORF">LX66_5575</name>
</gene>
<evidence type="ECO:0000256" key="3">
    <source>
        <dbReference type="ARBA" id="ARBA00022729"/>
    </source>
</evidence>
<proteinExistence type="inferred from homology"/>
<comment type="caution">
    <text evidence="7">The sequence shown here is derived from an EMBL/GenBank/DDBJ whole genome shotgun (WGS) entry which is preliminary data.</text>
</comment>
<dbReference type="SUPFAM" id="SSF48452">
    <property type="entry name" value="TPR-like"/>
    <property type="match status" value="1"/>
</dbReference>
<dbReference type="InterPro" id="IPR011990">
    <property type="entry name" value="TPR-like_helical_dom_sf"/>
</dbReference>
<keyword evidence="3" id="KW-0732">Signal</keyword>
<comment type="subcellular location">
    <subcellularLocation>
        <location evidence="1">Cell outer membrane</location>
    </subcellularLocation>
</comment>
<dbReference type="Gene3D" id="1.25.40.390">
    <property type="match status" value="1"/>
</dbReference>
<dbReference type="AlphaFoldDB" id="A0A562SJJ7"/>
<keyword evidence="4" id="KW-0472">Membrane</keyword>
<dbReference type="Pfam" id="PF07980">
    <property type="entry name" value="SusD_RagB"/>
    <property type="match status" value="1"/>
</dbReference>
<evidence type="ECO:0000313" key="8">
    <source>
        <dbReference type="Proteomes" id="UP000316778"/>
    </source>
</evidence>
<organism evidence="7 8">
    <name type="scientific">Chitinophaga japonensis</name>
    <name type="common">Flexibacter japonensis</name>
    <dbReference type="NCBI Taxonomy" id="104662"/>
    <lineage>
        <taxon>Bacteria</taxon>
        <taxon>Pseudomonadati</taxon>
        <taxon>Bacteroidota</taxon>
        <taxon>Chitinophagia</taxon>
        <taxon>Chitinophagales</taxon>
        <taxon>Chitinophagaceae</taxon>
        <taxon>Chitinophaga</taxon>
    </lineage>
</organism>
<evidence type="ECO:0000259" key="6">
    <source>
        <dbReference type="Pfam" id="PF07980"/>
    </source>
</evidence>
<dbReference type="EMBL" id="VLLG01000008">
    <property type="protein sequence ID" value="TWI80970.1"/>
    <property type="molecule type" value="Genomic_DNA"/>
</dbReference>
<evidence type="ECO:0000313" key="7">
    <source>
        <dbReference type="EMBL" id="TWI80970.1"/>
    </source>
</evidence>
<keyword evidence="5" id="KW-0998">Cell outer membrane</keyword>
<accession>A0A562SJJ7</accession>
<reference evidence="7 8" key="1">
    <citation type="journal article" date="2013" name="Stand. Genomic Sci.">
        <title>Genomic Encyclopedia of Type Strains, Phase I: The one thousand microbial genomes (KMG-I) project.</title>
        <authorList>
            <person name="Kyrpides N.C."/>
            <person name="Woyke T."/>
            <person name="Eisen J.A."/>
            <person name="Garrity G."/>
            <person name="Lilburn T.G."/>
            <person name="Beck B.J."/>
            <person name="Whitman W.B."/>
            <person name="Hugenholtz P."/>
            <person name="Klenk H.P."/>
        </authorList>
    </citation>
    <scope>NUCLEOTIDE SEQUENCE [LARGE SCALE GENOMIC DNA]</scope>
    <source>
        <strain evidence="7 8">DSM 13484</strain>
    </source>
</reference>
<dbReference type="RefSeq" id="WP_145719552.1">
    <property type="nucleotide sequence ID" value="NZ_BAAAFY010000003.1"/>
</dbReference>
<name>A0A562SJJ7_CHIJA</name>
<protein>
    <submittedName>
        <fullName evidence="7">Putative outer membrane starch-binding protein</fullName>
    </submittedName>
</protein>
<dbReference type="InterPro" id="IPR012944">
    <property type="entry name" value="SusD_RagB_dom"/>
</dbReference>
<keyword evidence="8" id="KW-1185">Reference proteome</keyword>
<evidence type="ECO:0000256" key="4">
    <source>
        <dbReference type="ARBA" id="ARBA00023136"/>
    </source>
</evidence>
<dbReference type="GO" id="GO:0009279">
    <property type="term" value="C:cell outer membrane"/>
    <property type="evidence" value="ECO:0007669"/>
    <property type="project" value="UniProtKB-SubCell"/>
</dbReference>
<evidence type="ECO:0000256" key="5">
    <source>
        <dbReference type="ARBA" id="ARBA00023237"/>
    </source>
</evidence>
<feature type="domain" description="RagB/SusD" evidence="6">
    <location>
        <begin position="288"/>
        <end position="580"/>
    </location>
</feature>
<comment type="similarity">
    <text evidence="2">Belongs to the SusD family.</text>
</comment>
<dbReference type="PROSITE" id="PS51257">
    <property type="entry name" value="PROKAR_LIPOPROTEIN"/>
    <property type="match status" value="1"/>
</dbReference>
<evidence type="ECO:0000256" key="1">
    <source>
        <dbReference type="ARBA" id="ARBA00004442"/>
    </source>
</evidence>
<dbReference type="OrthoDB" id="5694214at2"/>
<dbReference type="Proteomes" id="UP000316778">
    <property type="component" value="Unassembled WGS sequence"/>
</dbReference>
<sequence>MKKLYVVLSVACACMTAGCDKKDILNTTAKDRIDAENFFNTATDLEVYTNGFYDMLPNTDVYLDDTYSDNIIPLIVDERVKGARVVPASSANTGWTWEHLRSINYFLQHYRKCPDEAAKLQFGGIARFFRAYFYYNKVKTFGDVPWYNKVLEADDPDLYKARDSRKLVMDSVLADINDAVASIPAAVQLNRVTKYTALLLKARICLFEGTFRKYHHLGDHEKFLAEAASAADELIASGAYTLYTAGGVNECYRDLFARTDQDATESILVRDYNPVYGRHGLSYLMTSPTAGVYGIPKDMINSYLMKDNSRFTDIPGYNTMEYYEEMQDRDPRLTQTTPGPEFTAYRETAREPVNLGITTTGYRVIKALTTRDQWGPVSSYNDIIIFRYAEALLVLAEAKAELGTLTQADLDRSINKLRQRVGMPGLDMAAANSHPDPYMEAMYPNIDQGPNKGVLLEIRRERRIEMFNEGLRWDDLMRWKEGKKLEKPMVGMYFPSLGAFDFNNDGQADVYLHDGDPSGAPPGTTSIINVNQKRLTNTTSGYFNPLYSTPRVFDESKDYFYPIPLEDLTLNKHLEQNPNW</sequence>